<evidence type="ECO:0000313" key="3">
    <source>
        <dbReference type="Proteomes" id="UP000622604"/>
    </source>
</evidence>
<name>A0A8H9M393_9ALTE</name>
<evidence type="ECO:0000313" key="2">
    <source>
        <dbReference type="EMBL" id="GGZ83008.1"/>
    </source>
</evidence>
<accession>A0A8H9M393</accession>
<sequence length="170" mass="18785">MYKIKDGFLPLDETLAINRAGRRKAFRNPKNSIQDKTNSFSTLTKRQYAGVELEVTPPGSRRTAWVAAGVSPVETVLAVMTGVSTLATVGSYFYARSSAKMKKVQICTHKFPASRRICRQPIGLSEIKIIEGKEYLASYCSAGHQNLVRVIEAMESKKASHSSKSVEENI</sequence>
<dbReference type="RefSeq" id="WP_187447676.1">
    <property type="nucleotide sequence ID" value="NZ_BMZC01000023.1"/>
</dbReference>
<keyword evidence="1" id="KW-0812">Transmembrane</keyword>
<keyword evidence="1" id="KW-1133">Transmembrane helix</keyword>
<evidence type="ECO:0000256" key="1">
    <source>
        <dbReference type="SAM" id="Phobius"/>
    </source>
</evidence>
<proteinExistence type="predicted"/>
<dbReference type="Proteomes" id="UP000622604">
    <property type="component" value="Unassembled WGS sequence"/>
</dbReference>
<gene>
    <name evidence="2" type="ORF">GCM10011274_45760</name>
</gene>
<reference evidence="2" key="1">
    <citation type="journal article" date="2014" name="Int. J. Syst. Evol. Microbiol.">
        <title>Complete genome sequence of Corynebacterium casei LMG S-19264T (=DSM 44701T), isolated from a smear-ripened cheese.</title>
        <authorList>
            <consortium name="US DOE Joint Genome Institute (JGI-PGF)"/>
            <person name="Walter F."/>
            <person name="Albersmeier A."/>
            <person name="Kalinowski J."/>
            <person name="Ruckert C."/>
        </authorList>
    </citation>
    <scope>NUCLEOTIDE SEQUENCE</scope>
    <source>
        <strain evidence="2">KCTC 32337</strain>
    </source>
</reference>
<protein>
    <submittedName>
        <fullName evidence="2">Uncharacterized protein</fullName>
    </submittedName>
</protein>
<organism evidence="2 3">
    <name type="scientific">Paraglaciecola chathamensis</name>
    <dbReference type="NCBI Taxonomy" id="368405"/>
    <lineage>
        <taxon>Bacteria</taxon>
        <taxon>Pseudomonadati</taxon>
        <taxon>Pseudomonadota</taxon>
        <taxon>Gammaproteobacteria</taxon>
        <taxon>Alteromonadales</taxon>
        <taxon>Alteromonadaceae</taxon>
        <taxon>Paraglaciecola</taxon>
    </lineage>
</organism>
<dbReference type="AlphaFoldDB" id="A0A8H9M393"/>
<feature type="transmembrane region" description="Helical" evidence="1">
    <location>
        <begin position="75"/>
        <end position="95"/>
    </location>
</feature>
<reference evidence="2" key="2">
    <citation type="submission" date="2020-09" db="EMBL/GenBank/DDBJ databases">
        <authorList>
            <person name="Sun Q."/>
            <person name="Kim S."/>
        </authorList>
    </citation>
    <scope>NUCLEOTIDE SEQUENCE</scope>
    <source>
        <strain evidence="2">KCTC 32337</strain>
    </source>
</reference>
<comment type="caution">
    <text evidence="2">The sequence shown here is derived from an EMBL/GenBank/DDBJ whole genome shotgun (WGS) entry which is preliminary data.</text>
</comment>
<keyword evidence="1" id="KW-0472">Membrane</keyword>
<dbReference type="EMBL" id="BMZC01000023">
    <property type="protein sequence ID" value="GGZ83008.1"/>
    <property type="molecule type" value="Genomic_DNA"/>
</dbReference>